<dbReference type="Proteomes" id="UP000092598">
    <property type="component" value="Chromosome"/>
</dbReference>
<evidence type="ECO:0000313" key="2">
    <source>
        <dbReference type="Proteomes" id="UP000092598"/>
    </source>
</evidence>
<dbReference type="EMBL" id="CP016438">
    <property type="protein sequence ID" value="ANS62398.1"/>
    <property type="molecule type" value="Genomic_DNA"/>
</dbReference>
<dbReference type="PATRIC" id="fig|1915.4.peg.247"/>
<evidence type="ECO:0000313" key="1">
    <source>
        <dbReference type="EMBL" id="ANS62398.1"/>
    </source>
</evidence>
<accession>A0A1B1M192</accession>
<dbReference type="InterPro" id="IPR012808">
    <property type="entry name" value="CHP02453"/>
</dbReference>
<dbReference type="KEGG" id="sls:SLINC_0174"/>
<dbReference type="Pfam" id="PF09365">
    <property type="entry name" value="DUF2461"/>
    <property type="match status" value="1"/>
</dbReference>
<reference evidence="1 2" key="1">
    <citation type="submission" date="2016-07" db="EMBL/GenBank/DDBJ databases">
        <title>Enhancement of antibiotic productionsby engineered nitrateutilization in actinobacteria.</title>
        <authorList>
            <person name="Meng S.C."/>
        </authorList>
    </citation>
    <scope>NUCLEOTIDE SEQUENCE [LARGE SCALE GENOMIC DNA]</scope>
    <source>
        <strain evidence="1 2">NRRL 2936</strain>
    </source>
</reference>
<name>A0A1B1M192_STRLN</name>
<keyword evidence="2" id="KW-1185">Reference proteome</keyword>
<protein>
    <submittedName>
        <fullName evidence="1">Uncharacterized protein</fullName>
    </submittedName>
</protein>
<proteinExistence type="predicted"/>
<sequence>MQTFVIPHTVNLLATVHGLRDMGIDRQLSQDADGHDCKPAGLPWVPQGDALRGRRSDPGQPRYRPRRRSRAGNNHCPAGEPRRSTPTLTRGYASLPVSLSARGSRVSYPPRMRGQFTGWPEQAMDVLWQLQGEPAHATRELYRADRERLVRQPMIALLNEVADTDPRYEDFSVWHYRTDSWWWQHQGAVIRLGRKIEIGLRFSLDGLRIQGAWWYPDPGQVDTFRKAVATERSGRELSAIVEDVRKKGYDISGDVMKRPPRGYPTDHARTNLLRHRSLIAARPLGCGQWLHTPEAVDRVLSAAADLDALLMWLVRHVKRAA</sequence>
<organism evidence="1 2">
    <name type="scientific">Streptomyces lincolnensis</name>
    <dbReference type="NCBI Taxonomy" id="1915"/>
    <lineage>
        <taxon>Bacteria</taxon>
        <taxon>Bacillati</taxon>
        <taxon>Actinomycetota</taxon>
        <taxon>Actinomycetes</taxon>
        <taxon>Kitasatosporales</taxon>
        <taxon>Streptomycetaceae</taxon>
        <taxon>Streptomyces</taxon>
    </lineage>
</organism>
<gene>
    <name evidence="1" type="ORF">SLINC_0174</name>
</gene>
<dbReference type="AlphaFoldDB" id="A0A1B1M192"/>